<dbReference type="InterPro" id="IPR036188">
    <property type="entry name" value="FAD/NAD-bd_sf"/>
</dbReference>
<evidence type="ECO:0000259" key="2">
    <source>
        <dbReference type="Pfam" id="PF01593"/>
    </source>
</evidence>
<evidence type="ECO:0000313" key="3">
    <source>
        <dbReference type="EMBL" id="MDT0276290.1"/>
    </source>
</evidence>
<dbReference type="InterPro" id="IPR002937">
    <property type="entry name" value="Amino_oxidase"/>
</dbReference>
<reference evidence="4" key="1">
    <citation type="submission" date="2023-07" db="EMBL/GenBank/DDBJ databases">
        <title>30 novel species of actinomycetes from the DSMZ collection.</title>
        <authorList>
            <person name="Nouioui I."/>
        </authorList>
    </citation>
    <scope>NUCLEOTIDE SEQUENCE [LARGE SCALE GENOMIC DNA]</scope>
    <source>
        <strain evidence="4">DSM 46792</strain>
    </source>
</reference>
<comment type="caution">
    <text evidence="3">The sequence shown here is derived from an EMBL/GenBank/DDBJ whole genome shotgun (WGS) entry which is preliminary data.</text>
</comment>
<evidence type="ECO:0000256" key="1">
    <source>
        <dbReference type="SAM" id="MobiDB-lite"/>
    </source>
</evidence>
<dbReference type="EMBL" id="JAVREI010000005">
    <property type="protein sequence ID" value="MDT0276290.1"/>
    <property type="molecule type" value="Genomic_DNA"/>
</dbReference>
<dbReference type="GO" id="GO:0016491">
    <property type="term" value="F:oxidoreductase activity"/>
    <property type="evidence" value="ECO:0007669"/>
    <property type="project" value="UniProtKB-KW"/>
</dbReference>
<feature type="region of interest" description="Disordered" evidence="1">
    <location>
        <begin position="404"/>
        <end position="428"/>
    </location>
</feature>
<protein>
    <submittedName>
        <fullName evidence="3">NAD(P)/FAD-dependent oxidoreductase</fullName>
        <ecNumber evidence="3">1.-.-.-</ecNumber>
    </submittedName>
</protein>
<dbReference type="Proteomes" id="UP001183222">
    <property type="component" value="Unassembled WGS sequence"/>
</dbReference>
<dbReference type="SUPFAM" id="SSF51905">
    <property type="entry name" value="FAD/NAD(P)-binding domain"/>
    <property type="match status" value="1"/>
</dbReference>
<sequence length="428" mass="44627">MPARAEVVVVGAGLAGLSAATRLAAAGCDVHVVEGAGHAGGRLATERVDGFLVDRGFQVLNTGYPRVADLDVDALGMGWFLTGARVWVDGRAHRVVDPRSRPTALPATATAPIGSLREKAALAAFSARAGYLPVERLLAAPERAAAEALHRAGLAGTPLDRFLRPFLAGVLLEDRLETSSRYLDLLWRSFVRGRIGLPARGMQSVGEQLADRLPAGSVHLGCRVTGVAGGAVETELGRITADAVVVATDPTTAADLLPGLSASAPRQVTTHLHVLPSSPWDEPLLVLGRPGGELVNSAVLTDAQPRYSPDGRALVASSTLAPTREADVREEVARAHGVAPSELAHLTSVTVPRAQPAAVPPLELRRPVDLGNGLYVCGDHRDTPSIQGAMASGARTAQAVLRRLRPAGGPTSPWRRPPMSDGGPRVVP</sequence>
<dbReference type="EC" id="1.-.-.-" evidence="3"/>
<evidence type="ECO:0000313" key="4">
    <source>
        <dbReference type="Proteomes" id="UP001183222"/>
    </source>
</evidence>
<gene>
    <name evidence="3" type="ORF">RM425_10310</name>
</gene>
<organism evidence="3 4">
    <name type="scientific">Blastococcus goldschmidtiae</name>
    <dbReference type="NCBI Taxonomy" id="3075546"/>
    <lineage>
        <taxon>Bacteria</taxon>
        <taxon>Bacillati</taxon>
        <taxon>Actinomycetota</taxon>
        <taxon>Actinomycetes</taxon>
        <taxon>Geodermatophilales</taxon>
        <taxon>Geodermatophilaceae</taxon>
        <taxon>Blastococcus</taxon>
    </lineage>
</organism>
<dbReference type="Gene3D" id="3.50.50.60">
    <property type="entry name" value="FAD/NAD(P)-binding domain"/>
    <property type="match status" value="1"/>
</dbReference>
<keyword evidence="4" id="KW-1185">Reference proteome</keyword>
<dbReference type="PANTHER" id="PTHR42841">
    <property type="entry name" value="AMINE OXIDASE"/>
    <property type="match status" value="1"/>
</dbReference>
<dbReference type="Pfam" id="PF01593">
    <property type="entry name" value="Amino_oxidase"/>
    <property type="match status" value="1"/>
</dbReference>
<keyword evidence="3" id="KW-0560">Oxidoreductase</keyword>
<proteinExistence type="predicted"/>
<feature type="domain" description="Amine oxidase" evidence="2">
    <location>
        <begin position="14"/>
        <end position="401"/>
    </location>
</feature>
<name>A0ABU2K7X8_9ACTN</name>
<dbReference type="RefSeq" id="WP_311345116.1">
    <property type="nucleotide sequence ID" value="NZ_JAVREI010000005.1"/>
</dbReference>
<accession>A0ABU2K7X8</accession>